<protein>
    <recommendedName>
        <fullName evidence="2">RNA 2',3'-cyclic phosphodiesterase</fullName>
        <shortName evidence="2">RNA 2',3'-CPDase</shortName>
        <ecNumber evidence="2">3.1.4.58</ecNumber>
    </recommendedName>
</protein>
<accession>A0ABU4VJV6</accession>
<evidence type="ECO:0000256" key="3">
    <source>
        <dbReference type="SAM" id="MobiDB-lite"/>
    </source>
</evidence>
<dbReference type="InterPro" id="IPR004175">
    <property type="entry name" value="RNA_CPDase"/>
</dbReference>
<dbReference type="Gene3D" id="3.90.1140.10">
    <property type="entry name" value="Cyclic phosphodiesterase"/>
    <property type="match status" value="1"/>
</dbReference>
<feature type="active site" description="Proton acceptor" evidence="2">
    <location>
        <position position="134"/>
    </location>
</feature>
<feature type="short sequence motif" description="HXTX 2" evidence="2">
    <location>
        <begin position="134"/>
        <end position="137"/>
    </location>
</feature>
<evidence type="ECO:0000313" key="4">
    <source>
        <dbReference type="EMBL" id="MDX8152127.1"/>
    </source>
</evidence>
<dbReference type="SUPFAM" id="SSF55144">
    <property type="entry name" value="LigT-like"/>
    <property type="match status" value="1"/>
</dbReference>
<comment type="caution">
    <text evidence="4">The sequence shown here is derived from an EMBL/GenBank/DDBJ whole genome shotgun (WGS) entry which is preliminary data.</text>
</comment>
<dbReference type="NCBIfam" id="TIGR02258">
    <property type="entry name" value="2_5_ligase"/>
    <property type="match status" value="1"/>
</dbReference>
<evidence type="ECO:0000256" key="1">
    <source>
        <dbReference type="ARBA" id="ARBA00022801"/>
    </source>
</evidence>
<keyword evidence="5" id="KW-1185">Reference proteome</keyword>
<evidence type="ECO:0000313" key="5">
    <source>
        <dbReference type="Proteomes" id="UP001277761"/>
    </source>
</evidence>
<dbReference type="Proteomes" id="UP001277761">
    <property type="component" value="Unassembled WGS sequence"/>
</dbReference>
<comment type="similarity">
    <text evidence="2">Belongs to the 2H phosphoesterase superfamily. ThpR family.</text>
</comment>
<dbReference type="HAMAP" id="MF_01940">
    <property type="entry name" value="RNA_CPDase"/>
    <property type="match status" value="1"/>
</dbReference>
<dbReference type="EMBL" id="JAXAVX010000004">
    <property type="protein sequence ID" value="MDX8152127.1"/>
    <property type="molecule type" value="Genomic_DNA"/>
</dbReference>
<sequence>MPRSGPVGVRLFVALELPAAVRRGLGGWVRGQRALRTTVRPVPEEQLHLTLAFLGERPAAEIEPLAGAVALAGTDRSCLDLETGAPIWLPPRRPRALAIEVHDLRGDLAELHRSLTDALADAVGWRPDRRLRPHVTVGRRRPEAGPDPGAAPDPTPDLRFDAPALALVRSTLRPSGAEHQVLERVPLA</sequence>
<feature type="region of interest" description="Disordered" evidence="3">
    <location>
        <begin position="133"/>
        <end position="157"/>
    </location>
</feature>
<dbReference type="InterPro" id="IPR009097">
    <property type="entry name" value="Cyclic_Pdiesterase"/>
</dbReference>
<name>A0ABU4VJV6_9ACTN</name>
<dbReference type="PANTHER" id="PTHR35561:SF1">
    <property type="entry name" value="RNA 2',3'-CYCLIC PHOSPHODIESTERASE"/>
    <property type="match status" value="1"/>
</dbReference>
<feature type="short sequence motif" description="HXTX 1" evidence="2">
    <location>
        <begin position="48"/>
        <end position="51"/>
    </location>
</feature>
<dbReference type="EC" id="3.1.4.58" evidence="2"/>
<comment type="catalytic activity">
    <reaction evidence="2">
        <text>a 3'-end 2',3'-cyclophospho-ribonucleotide-RNA + H2O = a 3'-end 2'-phospho-ribonucleotide-RNA + H(+)</text>
        <dbReference type="Rhea" id="RHEA:11828"/>
        <dbReference type="Rhea" id="RHEA-COMP:10464"/>
        <dbReference type="Rhea" id="RHEA-COMP:17353"/>
        <dbReference type="ChEBI" id="CHEBI:15377"/>
        <dbReference type="ChEBI" id="CHEBI:15378"/>
        <dbReference type="ChEBI" id="CHEBI:83064"/>
        <dbReference type="ChEBI" id="CHEBI:173113"/>
        <dbReference type="EC" id="3.1.4.58"/>
    </reaction>
</comment>
<comment type="function">
    <text evidence="2">Hydrolyzes RNA 2',3'-cyclic phosphodiester to an RNA 2'-phosphomonoester.</text>
</comment>
<gene>
    <name evidence="4" type="primary">thpR</name>
    <name evidence="4" type="ORF">SK069_11020</name>
</gene>
<dbReference type="PANTHER" id="PTHR35561">
    <property type="entry name" value="RNA 2',3'-CYCLIC PHOSPHODIESTERASE"/>
    <property type="match status" value="1"/>
</dbReference>
<proteinExistence type="inferred from homology"/>
<organism evidence="4 5">
    <name type="scientific">Patulibacter brassicae</name>
    <dbReference type="NCBI Taxonomy" id="1705717"/>
    <lineage>
        <taxon>Bacteria</taxon>
        <taxon>Bacillati</taxon>
        <taxon>Actinomycetota</taxon>
        <taxon>Thermoleophilia</taxon>
        <taxon>Solirubrobacterales</taxon>
        <taxon>Patulibacteraceae</taxon>
        <taxon>Patulibacter</taxon>
    </lineage>
</organism>
<dbReference type="Pfam" id="PF13563">
    <property type="entry name" value="2_5_RNA_ligase2"/>
    <property type="match status" value="1"/>
</dbReference>
<feature type="active site" description="Proton donor" evidence="2">
    <location>
        <position position="48"/>
    </location>
</feature>
<keyword evidence="1 2" id="KW-0378">Hydrolase</keyword>
<dbReference type="RefSeq" id="WP_319954282.1">
    <property type="nucleotide sequence ID" value="NZ_JAXAVX010000004.1"/>
</dbReference>
<reference evidence="4 5" key="1">
    <citation type="submission" date="2023-11" db="EMBL/GenBank/DDBJ databases">
        <authorList>
            <person name="Xu M."/>
            <person name="Jiang T."/>
        </authorList>
    </citation>
    <scope>NUCLEOTIDE SEQUENCE [LARGE SCALE GENOMIC DNA]</scope>
    <source>
        <strain evidence="4 5">SD</strain>
    </source>
</reference>
<evidence type="ECO:0000256" key="2">
    <source>
        <dbReference type="HAMAP-Rule" id="MF_01940"/>
    </source>
</evidence>